<feature type="transmembrane region" description="Helical" evidence="5">
    <location>
        <begin position="25"/>
        <end position="48"/>
    </location>
</feature>
<evidence type="ECO:0000313" key="7">
    <source>
        <dbReference type="Proteomes" id="UP000003240"/>
    </source>
</evidence>
<evidence type="ECO:0000256" key="4">
    <source>
        <dbReference type="ARBA" id="ARBA00023136"/>
    </source>
</evidence>
<accession>F7NGW9</accession>
<keyword evidence="3 5" id="KW-1133">Transmembrane helix</keyword>
<dbReference type="OrthoDB" id="9811701at2"/>
<dbReference type="Pfam" id="PF04172">
    <property type="entry name" value="LrgB"/>
    <property type="match status" value="1"/>
</dbReference>
<feature type="transmembrane region" description="Helical" evidence="5">
    <location>
        <begin position="141"/>
        <end position="162"/>
    </location>
</feature>
<dbReference type="GO" id="GO:0016020">
    <property type="term" value="C:membrane"/>
    <property type="evidence" value="ECO:0007669"/>
    <property type="project" value="UniProtKB-SubCell"/>
</dbReference>
<gene>
    <name evidence="6" type="ORF">ALO_06553</name>
</gene>
<feature type="transmembrane region" description="Helical" evidence="5">
    <location>
        <begin position="202"/>
        <end position="223"/>
    </location>
</feature>
<dbReference type="eggNOG" id="COG1346">
    <property type="taxonomic scope" value="Bacteria"/>
</dbReference>
<keyword evidence="4 5" id="KW-0472">Membrane</keyword>
<comment type="caution">
    <text evidence="6">The sequence shown here is derived from an EMBL/GenBank/DDBJ whole genome shotgun (WGS) entry which is preliminary data.</text>
</comment>
<dbReference type="Proteomes" id="UP000003240">
    <property type="component" value="Unassembled WGS sequence"/>
</dbReference>
<dbReference type="EMBL" id="AFGF01000050">
    <property type="protein sequence ID" value="EGO64700.1"/>
    <property type="molecule type" value="Genomic_DNA"/>
</dbReference>
<dbReference type="InterPro" id="IPR007300">
    <property type="entry name" value="CidB/LrgB"/>
</dbReference>
<keyword evidence="7" id="KW-1185">Reference proteome</keyword>
<dbReference type="PANTHER" id="PTHR30249">
    <property type="entry name" value="PUTATIVE SEROTONIN TRANSPORTER"/>
    <property type="match status" value="1"/>
</dbReference>
<evidence type="ECO:0000256" key="1">
    <source>
        <dbReference type="ARBA" id="ARBA00004141"/>
    </source>
</evidence>
<proteinExistence type="predicted"/>
<sequence>MIPGLLFTITVYLVSKWLYRRYPHILLSPLIICPAVLILLLTLLHIPYAAYDAGGHYLTLMLQPATVAFAIPLYKYRDILKRYMPEIASGVTGGAVAAILTTVGISQLVGLNSQLATSLAPRSITTPMAMNVAQILGGDPAITAVFVIITGVTGVVLTSMMLKWASIERPLTKGMLFGIVAHGTGTARAYETGSLEGSIASLAMIFMGLITTVIAPVLVPLCFRYF</sequence>
<dbReference type="PANTHER" id="PTHR30249:SF3">
    <property type="entry name" value="MUREIN HYDROLASE EXPORT REGULATOR"/>
    <property type="match status" value="1"/>
</dbReference>
<evidence type="ECO:0000256" key="2">
    <source>
        <dbReference type="ARBA" id="ARBA00022692"/>
    </source>
</evidence>
<evidence type="ECO:0000313" key="6">
    <source>
        <dbReference type="EMBL" id="EGO64700.1"/>
    </source>
</evidence>
<dbReference type="RefSeq" id="WP_004093998.1">
    <property type="nucleotide sequence ID" value="NZ_AFGF01000050.1"/>
</dbReference>
<evidence type="ECO:0000256" key="3">
    <source>
        <dbReference type="ARBA" id="ARBA00022989"/>
    </source>
</evidence>
<comment type="subcellular location">
    <subcellularLocation>
        <location evidence="1">Membrane</location>
        <topology evidence="1">Multi-pass membrane protein</topology>
    </subcellularLocation>
</comment>
<feature type="transmembrane region" description="Helical" evidence="5">
    <location>
        <begin position="54"/>
        <end position="74"/>
    </location>
</feature>
<dbReference type="STRING" id="1009370.ALO_06553"/>
<evidence type="ECO:0000256" key="5">
    <source>
        <dbReference type="SAM" id="Phobius"/>
    </source>
</evidence>
<protein>
    <submittedName>
        <fullName evidence="6">YwbG</fullName>
    </submittedName>
</protein>
<name>F7NGW9_9FIRM</name>
<keyword evidence="2 5" id="KW-0812">Transmembrane</keyword>
<reference evidence="6 7" key="1">
    <citation type="journal article" date="2011" name="EMBO J.">
        <title>Structural diversity of bacterial flagellar motors.</title>
        <authorList>
            <person name="Chen S."/>
            <person name="Beeby M."/>
            <person name="Murphy G.E."/>
            <person name="Leadbetter J.R."/>
            <person name="Hendrixson D.R."/>
            <person name="Briegel A."/>
            <person name="Li Z."/>
            <person name="Shi J."/>
            <person name="Tocheva E.I."/>
            <person name="Muller A."/>
            <person name="Dobro M.J."/>
            <person name="Jensen G.J."/>
        </authorList>
    </citation>
    <scope>NUCLEOTIDE SEQUENCE [LARGE SCALE GENOMIC DNA]</scope>
    <source>
        <strain evidence="6 7">DSM 6540</strain>
    </source>
</reference>
<organism evidence="6 7">
    <name type="scientific">Acetonema longum DSM 6540</name>
    <dbReference type="NCBI Taxonomy" id="1009370"/>
    <lineage>
        <taxon>Bacteria</taxon>
        <taxon>Bacillati</taxon>
        <taxon>Bacillota</taxon>
        <taxon>Negativicutes</taxon>
        <taxon>Acetonemataceae</taxon>
        <taxon>Acetonema</taxon>
    </lineage>
</organism>
<feature type="transmembrane region" description="Helical" evidence="5">
    <location>
        <begin position="86"/>
        <end position="109"/>
    </location>
</feature>
<dbReference type="AlphaFoldDB" id="F7NGW9"/>